<reference evidence="2" key="1">
    <citation type="submission" date="2020-05" db="EMBL/GenBank/DDBJ databases">
        <authorList>
            <person name="Chiriac C."/>
            <person name="Salcher M."/>
            <person name="Ghai R."/>
            <person name="Kavagutti S V."/>
        </authorList>
    </citation>
    <scope>NUCLEOTIDE SEQUENCE</scope>
</reference>
<evidence type="ECO:0000256" key="1">
    <source>
        <dbReference type="SAM" id="MobiDB-lite"/>
    </source>
</evidence>
<organism evidence="2">
    <name type="scientific">uncultured Caudovirales phage</name>
    <dbReference type="NCBI Taxonomy" id="2100421"/>
    <lineage>
        <taxon>Viruses</taxon>
        <taxon>Duplodnaviria</taxon>
        <taxon>Heunggongvirae</taxon>
        <taxon>Uroviricota</taxon>
        <taxon>Caudoviricetes</taxon>
        <taxon>Peduoviridae</taxon>
        <taxon>Maltschvirus</taxon>
        <taxon>Maltschvirus maltsch</taxon>
    </lineage>
</organism>
<sequence>MKPIASATTAIANRSGMPTGGPHGGTGLEISSNGASREMHPTVLARSPEANTAAVLSRMQQFGVTANVKMETVFPTTQDGDTTFRQRATSLTVSLGSSNDLTAALAVANESLRPAPVEAIEEWLARLSVKTARRKDSAQGDELALSVYTDHLRAYPGDAVRHVLSSYRGQWFPTWGELADRLDELTEPRLMIRDRLVAILEGEDTPKLEAKPKSQRIADIRDELAALNRIALKYPEAHGQEAEDMRQAMIEEIQQLEGKR</sequence>
<accession>A0A6J5RZS7</accession>
<name>A0A6J5RZS7_9CAUD</name>
<gene>
    <name evidence="2" type="ORF">UFOVP1333_31</name>
</gene>
<feature type="region of interest" description="Disordered" evidence="1">
    <location>
        <begin position="1"/>
        <end position="37"/>
    </location>
</feature>
<dbReference type="EMBL" id="LR797280">
    <property type="protein sequence ID" value="CAB4199228.1"/>
    <property type="molecule type" value="Genomic_DNA"/>
</dbReference>
<proteinExistence type="predicted"/>
<feature type="compositionally biased region" description="Polar residues" evidence="1">
    <location>
        <begin position="1"/>
        <end position="12"/>
    </location>
</feature>
<evidence type="ECO:0000313" key="2">
    <source>
        <dbReference type="EMBL" id="CAB4199228.1"/>
    </source>
</evidence>
<feature type="compositionally biased region" description="Gly residues" evidence="1">
    <location>
        <begin position="18"/>
        <end position="27"/>
    </location>
</feature>
<protein>
    <submittedName>
        <fullName evidence="2">Uncharacterized protein</fullName>
    </submittedName>
</protein>